<feature type="transmembrane region" description="Helical" evidence="1">
    <location>
        <begin position="75"/>
        <end position="96"/>
    </location>
</feature>
<gene>
    <name evidence="2" type="ORF">LAQU0_S15e01816g</name>
</gene>
<evidence type="ECO:0000256" key="1">
    <source>
        <dbReference type="SAM" id="Phobius"/>
    </source>
</evidence>
<reference evidence="3" key="1">
    <citation type="submission" date="2015-10" db="EMBL/GenBank/DDBJ databases">
        <authorList>
            <person name="Devillers H."/>
        </authorList>
    </citation>
    <scope>NUCLEOTIDE SEQUENCE [LARGE SCALE GENOMIC DNA]</scope>
</reference>
<keyword evidence="1" id="KW-0472">Membrane</keyword>
<organism evidence="2 3">
    <name type="scientific">Lachancea quebecensis</name>
    <dbReference type="NCBI Taxonomy" id="1654605"/>
    <lineage>
        <taxon>Eukaryota</taxon>
        <taxon>Fungi</taxon>
        <taxon>Dikarya</taxon>
        <taxon>Ascomycota</taxon>
        <taxon>Saccharomycotina</taxon>
        <taxon>Saccharomycetes</taxon>
        <taxon>Saccharomycetales</taxon>
        <taxon>Saccharomycetaceae</taxon>
        <taxon>Lachancea</taxon>
    </lineage>
</organism>
<protein>
    <submittedName>
        <fullName evidence="2">LAQU0S15e01816g1_1</fullName>
    </submittedName>
</protein>
<keyword evidence="3" id="KW-1185">Reference proteome</keyword>
<keyword evidence="1" id="KW-0812">Transmembrane</keyword>
<name>A0A0P1L281_9SACH</name>
<evidence type="ECO:0000313" key="3">
    <source>
        <dbReference type="Proteomes" id="UP000236544"/>
    </source>
</evidence>
<sequence>MIPEPVDPGLLREHAFYDSGDLGVVLSKETYTEFGGFKSIFKYGLGYFNYASGLDREVHERSLAYMLKFHVLQHFGLYCCITIVALVVSFIALSQVQGNAMGRNKKAEKDGDDVYYVKV</sequence>
<accession>A0A0P1L281</accession>
<dbReference type="OrthoDB" id="4067115at2759"/>
<dbReference type="EMBL" id="LN890572">
    <property type="protein sequence ID" value="CUS24318.1"/>
    <property type="molecule type" value="Genomic_DNA"/>
</dbReference>
<proteinExistence type="predicted"/>
<evidence type="ECO:0000313" key="2">
    <source>
        <dbReference type="EMBL" id="CUS24318.1"/>
    </source>
</evidence>
<dbReference type="AlphaFoldDB" id="A0A0P1L281"/>
<dbReference type="Proteomes" id="UP000236544">
    <property type="component" value="Unassembled WGS sequence"/>
</dbReference>
<keyword evidence="1" id="KW-1133">Transmembrane helix</keyword>